<accession>A0ABP9SQ80</accession>
<sequence length="82" mass="8796">MSDTPTDTSTTGTPDRDGITYPHVRVQLTGQDGNAYFIIGRVAAAIRAQVSAEAATQFTQQAQASASYDDLLYLVMCTVDVH</sequence>
<dbReference type="Proteomes" id="UP001501570">
    <property type="component" value="Unassembled WGS sequence"/>
</dbReference>
<keyword evidence="3" id="KW-1185">Reference proteome</keyword>
<proteinExistence type="predicted"/>
<evidence type="ECO:0000313" key="3">
    <source>
        <dbReference type="Proteomes" id="UP001501570"/>
    </source>
</evidence>
<reference evidence="3" key="1">
    <citation type="journal article" date="2019" name="Int. J. Syst. Evol. Microbiol.">
        <title>The Global Catalogue of Microorganisms (GCM) 10K type strain sequencing project: providing services to taxonomists for standard genome sequencing and annotation.</title>
        <authorList>
            <consortium name="The Broad Institute Genomics Platform"/>
            <consortium name="The Broad Institute Genome Sequencing Center for Infectious Disease"/>
            <person name="Wu L."/>
            <person name="Ma J."/>
        </authorList>
    </citation>
    <scope>NUCLEOTIDE SEQUENCE [LARGE SCALE GENOMIC DNA]</scope>
    <source>
        <strain evidence="3">JCM 18304</strain>
    </source>
</reference>
<gene>
    <name evidence="2" type="ORF">GCM10023322_79010</name>
</gene>
<dbReference type="EMBL" id="BAABJQ010000045">
    <property type="protein sequence ID" value="GAA5200669.1"/>
    <property type="molecule type" value="Genomic_DNA"/>
</dbReference>
<feature type="region of interest" description="Disordered" evidence="1">
    <location>
        <begin position="1"/>
        <end position="21"/>
    </location>
</feature>
<name>A0ABP9SQ80_9ACTN</name>
<dbReference type="RefSeq" id="WP_345638617.1">
    <property type="nucleotide sequence ID" value="NZ_BAABJQ010000045.1"/>
</dbReference>
<feature type="compositionally biased region" description="Low complexity" evidence="1">
    <location>
        <begin position="1"/>
        <end position="13"/>
    </location>
</feature>
<evidence type="ECO:0000313" key="2">
    <source>
        <dbReference type="EMBL" id="GAA5200669.1"/>
    </source>
</evidence>
<comment type="caution">
    <text evidence="2">The sequence shown here is derived from an EMBL/GenBank/DDBJ whole genome shotgun (WGS) entry which is preliminary data.</text>
</comment>
<organism evidence="2 3">
    <name type="scientific">Rugosimonospora acidiphila</name>
    <dbReference type="NCBI Taxonomy" id="556531"/>
    <lineage>
        <taxon>Bacteria</taxon>
        <taxon>Bacillati</taxon>
        <taxon>Actinomycetota</taxon>
        <taxon>Actinomycetes</taxon>
        <taxon>Micromonosporales</taxon>
        <taxon>Micromonosporaceae</taxon>
        <taxon>Rugosimonospora</taxon>
    </lineage>
</organism>
<evidence type="ECO:0000256" key="1">
    <source>
        <dbReference type="SAM" id="MobiDB-lite"/>
    </source>
</evidence>
<protein>
    <submittedName>
        <fullName evidence="2">Uncharacterized protein</fullName>
    </submittedName>
</protein>